<keyword evidence="2 5" id="KW-0812">Transmembrane</keyword>
<feature type="domain" description="DUF1232" evidence="6">
    <location>
        <begin position="33"/>
        <end position="69"/>
    </location>
</feature>
<dbReference type="RefSeq" id="WP_099863705.1">
    <property type="nucleotide sequence ID" value="NZ_PEOG01000084.1"/>
</dbReference>
<proteinExistence type="predicted"/>
<comment type="caution">
    <text evidence="7">The sequence shown here is derived from an EMBL/GenBank/DDBJ whole genome shotgun (WGS) entry which is preliminary data.</text>
</comment>
<dbReference type="Pfam" id="PF06803">
    <property type="entry name" value="DUF1232"/>
    <property type="match status" value="1"/>
</dbReference>
<evidence type="ECO:0000256" key="3">
    <source>
        <dbReference type="ARBA" id="ARBA00022989"/>
    </source>
</evidence>
<organism evidence="7 8">
    <name type="scientific">Roseateles chitinivorans</name>
    <dbReference type="NCBI Taxonomy" id="2917965"/>
    <lineage>
        <taxon>Bacteria</taxon>
        <taxon>Pseudomonadati</taxon>
        <taxon>Pseudomonadota</taxon>
        <taxon>Betaproteobacteria</taxon>
        <taxon>Burkholderiales</taxon>
        <taxon>Sphaerotilaceae</taxon>
        <taxon>Roseateles</taxon>
    </lineage>
</organism>
<evidence type="ECO:0000256" key="2">
    <source>
        <dbReference type="ARBA" id="ARBA00022692"/>
    </source>
</evidence>
<evidence type="ECO:0000256" key="4">
    <source>
        <dbReference type="ARBA" id="ARBA00023136"/>
    </source>
</evidence>
<dbReference type="AlphaFoldDB" id="A0A2G9C3S5"/>
<dbReference type="Proteomes" id="UP000231501">
    <property type="component" value="Unassembled WGS sequence"/>
</dbReference>
<evidence type="ECO:0000313" key="8">
    <source>
        <dbReference type="Proteomes" id="UP000231501"/>
    </source>
</evidence>
<evidence type="ECO:0000256" key="5">
    <source>
        <dbReference type="SAM" id="Phobius"/>
    </source>
</evidence>
<dbReference type="InterPro" id="IPR010652">
    <property type="entry name" value="DUF1232"/>
</dbReference>
<evidence type="ECO:0000259" key="6">
    <source>
        <dbReference type="Pfam" id="PF06803"/>
    </source>
</evidence>
<protein>
    <recommendedName>
        <fullName evidence="6">DUF1232 domain-containing protein</fullName>
    </recommendedName>
</protein>
<keyword evidence="3 5" id="KW-1133">Transmembrane helix</keyword>
<evidence type="ECO:0000313" key="7">
    <source>
        <dbReference type="EMBL" id="PIM51015.1"/>
    </source>
</evidence>
<sequence>MKRGSLKRWAALLKGELLTVFYAARDPEAPWLARLVAIAVAAYALSPIDLIPDFIPVLGLLDDLILVPLGFWLVLRLMPPAVIARARQRAAQQRGRLPRNLKVAAAIVALWVLLLVLVVVWLVGRTGGASAGAV</sequence>
<feature type="transmembrane region" description="Helical" evidence="5">
    <location>
        <begin position="64"/>
        <end position="83"/>
    </location>
</feature>
<accession>A0A2G9C3S5</accession>
<keyword evidence="4 5" id="KW-0472">Membrane</keyword>
<dbReference type="GO" id="GO:0012505">
    <property type="term" value="C:endomembrane system"/>
    <property type="evidence" value="ECO:0007669"/>
    <property type="project" value="UniProtKB-SubCell"/>
</dbReference>
<dbReference type="OrthoDB" id="9804184at2"/>
<keyword evidence="8" id="KW-1185">Reference proteome</keyword>
<gene>
    <name evidence="7" type="ORF">CS062_21960</name>
</gene>
<feature type="transmembrane region" description="Helical" evidence="5">
    <location>
        <begin position="31"/>
        <end position="52"/>
    </location>
</feature>
<reference evidence="7 8" key="1">
    <citation type="submission" date="2017-11" db="EMBL/GenBank/DDBJ databases">
        <title>Draft genome sequence of Mitsuaria sp. HWN-4.</title>
        <authorList>
            <person name="Gundlapally S.R."/>
        </authorList>
    </citation>
    <scope>NUCLEOTIDE SEQUENCE [LARGE SCALE GENOMIC DNA]</scope>
    <source>
        <strain evidence="7 8">HWN-4</strain>
    </source>
</reference>
<name>A0A2G9C3S5_9BURK</name>
<feature type="transmembrane region" description="Helical" evidence="5">
    <location>
        <begin position="103"/>
        <end position="124"/>
    </location>
</feature>
<evidence type="ECO:0000256" key="1">
    <source>
        <dbReference type="ARBA" id="ARBA00004127"/>
    </source>
</evidence>
<comment type="subcellular location">
    <subcellularLocation>
        <location evidence="1">Endomembrane system</location>
        <topology evidence="1">Multi-pass membrane protein</topology>
    </subcellularLocation>
</comment>
<dbReference type="EMBL" id="PEOG01000084">
    <property type="protein sequence ID" value="PIM51015.1"/>
    <property type="molecule type" value="Genomic_DNA"/>
</dbReference>